<evidence type="ECO:0000313" key="7">
    <source>
        <dbReference type="EMBL" id="PIA32978.1"/>
    </source>
</evidence>
<evidence type="ECO:0000259" key="6">
    <source>
        <dbReference type="PROSITE" id="PS50089"/>
    </source>
</evidence>
<evidence type="ECO:0000256" key="3">
    <source>
        <dbReference type="ARBA" id="ARBA00022833"/>
    </source>
</evidence>
<evidence type="ECO:0000256" key="2">
    <source>
        <dbReference type="ARBA" id="ARBA00022771"/>
    </source>
</evidence>
<gene>
    <name evidence="7" type="ORF">AQUCO_04200014v1</name>
</gene>
<evidence type="ECO:0000256" key="4">
    <source>
        <dbReference type="PROSITE-ProRule" id="PRU00175"/>
    </source>
</evidence>
<reference evidence="7 8" key="1">
    <citation type="submission" date="2017-09" db="EMBL/GenBank/DDBJ databases">
        <title>WGS assembly of Aquilegia coerulea Goldsmith.</title>
        <authorList>
            <person name="Hodges S."/>
            <person name="Kramer E."/>
            <person name="Nordborg M."/>
            <person name="Tomkins J."/>
            <person name="Borevitz J."/>
            <person name="Derieg N."/>
            <person name="Yan J."/>
            <person name="Mihaltcheva S."/>
            <person name="Hayes R.D."/>
            <person name="Rokhsar D."/>
        </authorList>
    </citation>
    <scope>NUCLEOTIDE SEQUENCE [LARGE SCALE GENOMIC DNA]</scope>
    <source>
        <strain evidence="8">cv. Goldsmith</strain>
    </source>
</reference>
<organism evidence="7 8">
    <name type="scientific">Aquilegia coerulea</name>
    <name type="common">Rocky mountain columbine</name>
    <dbReference type="NCBI Taxonomy" id="218851"/>
    <lineage>
        <taxon>Eukaryota</taxon>
        <taxon>Viridiplantae</taxon>
        <taxon>Streptophyta</taxon>
        <taxon>Embryophyta</taxon>
        <taxon>Tracheophyta</taxon>
        <taxon>Spermatophyta</taxon>
        <taxon>Magnoliopsida</taxon>
        <taxon>Ranunculales</taxon>
        <taxon>Ranunculaceae</taxon>
        <taxon>Thalictroideae</taxon>
        <taxon>Aquilegia</taxon>
    </lineage>
</organism>
<dbReference type="InterPro" id="IPR013083">
    <property type="entry name" value="Znf_RING/FYVE/PHD"/>
</dbReference>
<dbReference type="InterPro" id="IPR032010">
    <property type="entry name" value="APD1-4_M"/>
</dbReference>
<evidence type="ECO:0000256" key="1">
    <source>
        <dbReference type="ARBA" id="ARBA00022723"/>
    </source>
</evidence>
<keyword evidence="5" id="KW-0472">Membrane</keyword>
<dbReference type="Proteomes" id="UP000230069">
    <property type="component" value="Unassembled WGS sequence"/>
</dbReference>
<protein>
    <recommendedName>
        <fullName evidence="6">RING-type domain-containing protein</fullName>
    </recommendedName>
</protein>
<dbReference type="GO" id="GO:0061630">
    <property type="term" value="F:ubiquitin protein ligase activity"/>
    <property type="evidence" value="ECO:0007669"/>
    <property type="project" value="TreeGrafter"/>
</dbReference>
<dbReference type="Pfam" id="PF16041">
    <property type="entry name" value="APD1-4_M"/>
    <property type="match status" value="1"/>
</dbReference>
<accession>A0A2G5CNY1</accession>
<dbReference type="SUPFAM" id="SSF57850">
    <property type="entry name" value="RING/U-box"/>
    <property type="match status" value="1"/>
</dbReference>
<dbReference type="GO" id="GO:0008270">
    <property type="term" value="F:zinc ion binding"/>
    <property type="evidence" value="ECO:0007669"/>
    <property type="project" value="UniProtKB-KW"/>
</dbReference>
<dbReference type="EMBL" id="KZ305059">
    <property type="protein sequence ID" value="PIA32978.1"/>
    <property type="molecule type" value="Genomic_DNA"/>
</dbReference>
<feature type="domain" description="RING-type" evidence="6">
    <location>
        <begin position="339"/>
        <end position="379"/>
    </location>
</feature>
<keyword evidence="5" id="KW-1133">Transmembrane helix</keyword>
<sequence>MATTVLYRPGFAHQSYSNVEQHEHDIRARLLTPLTIWISVLMIIHYGYNGDTQLVLGPNSSRLLKANSVFVEKIQARDETEEGLVLYGFSDKPKLSLPCNWNVSNHLVLVETHRRRGFSLWLNEGSRILVTWTAHINDFKNLSLTVIKGESNFVTLQPSNSPASPVLRNLTYGNIQVEYLISEDDTYYISVENKNPRSIFMAMNVDVSSTMYDTTKANSKCSMINGLCQLKLFFPSTQYILLTTPNSGNVEGSVIELYFVARLIIYVTILVILVVIIMLILKYFGGYDEPRTPEEATMTTEAEPLVPERPSPLTYGTNEEDSDLGSCGSSEDLYDGKICAICYNEQRNCFFVPCGHCATCYECAQRIMDVDSKLCPICRRHIHKLASLLLLALEPAWQEIASNPSKPQS</sequence>
<proteinExistence type="predicted"/>
<dbReference type="GO" id="GO:0016567">
    <property type="term" value="P:protein ubiquitination"/>
    <property type="evidence" value="ECO:0007669"/>
    <property type="project" value="TreeGrafter"/>
</dbReference>
<feature type="transmembrane region" description="Helical" evidence="5">
    <location>
        <begin position="257"/>
        <end position="281"/>
    </location>
</feature>
<dbReference type="InterPro" id="IPR032008">
    <property type="entry name" value="APD1-4_N"/>
</dbReference>
<dbReference type="InterPro" id="IPR001841">
    <property type="entry name" value="Znf_RING"/>
</dbReference>
<dbReference type="Gene3D" id="3.30.40.10">
    <property type="entry name" value="Zinc/RING finger domain, C3HC4 (zinc finger)"/>
    <property type="match status" value="1"/>
</dbReference>
<keyword evidence="1" id="KW-0479">Metal-binding</keyword>
<dbReference type="Pfam" id="PF16040">
    <property type="entry name" value="APD1-4_N"/>
    <property type="match status" value="1"/>
</dbReference>
<dbReference type="AlphaFoldDB" id="A0A2G5CNY1"/>
<name>A0A2G5CNY1_AQUCA</name>
<dbReference type="Pfam" id="PF13920">
    <property type="entry name" value="zf-C3HC4_3"/>
    <property type="match status" value="1"/>
</dbReference>
<keyword evidence="3" id="KW-0862">Zinc</keyword>
<keyword evidence="2 4" id="KW-0863">Zinc-finger</keyword>
<dbReference type="STRING" id="218851.A0A2G5CNY1"/>
<dbReference type="PANTHER" id="PTHR46858">
    <property type="entry name" value="OS05G0521000 PROTEIN"/>
    <property type="match status" value="1"/>
</dbReference>
<dbReference type="PANTHER" id="PTHR46858:SF6">
    <property type="entry name" value="LIGASE, PUTATIVE-RELATED"/>
    <property type="match status" value="1"/>
</dbReference>
<keyword evidence="5" id="KW-0812">Transmembrane</keyword>
<evidence type="ECO:0000256" key="5">
    <source>
        <dbReference type="SAM" id="Phobius"/>
    </source>
</evidence>
<dbReference type="SMART" id="SM00184">
    <property type="entry name" value="RING"/>
    <property type="match status" value="1"/>
</dbReference>
<dbReference type="PROSITE" id="PS50089">
    <property type="entry name" value="ZF_RING_2"/>
    <property type="match status" value="1"/>
</dbReference>
<evidence type="ECO:0000313" key="8">
    <source>
        <dbReference type="Proteomes" id="UP000230069"/>
    </source>
</evidence>
<dbReference type="OrthoDB" id="3045089at2759"/>
<dbReference type="InParanoid" id="A0A2G5CNY1"/>
<keyword evidence="8" id="KW-1185">Reference proteome</keyword>